<proteinExistence type="predicted"/>
<accession>A0A2U7U812</accession>
<dbReference type="Proteomes" id="UP000248852">
    <property type="component" value="Segment"/>
</dbReference>
<evidence type="ECO:0000313" key="1">
    <source>
        <dbReference type="EMBL" id="AVK74578.1"/>
    </source>
</evidence>
<name>A0A2U7U812_9VIRU</name>
<dbReference type="KEGG" id="vg:36843719"/>
<dbReference type="RefSeq" id="YP_009482847.1">
    <property type="nucleotide sequence ID" value="NC_037667.1"/>
</dbReference>
<sequence>MSLLYRLAVWELGQEPHLFVARTQAEIRRETARQKTMASQGMPVPRADCDRLRQAEELVAIVQRNSIPKEKTD</sequence>
<organism evidence="1">
    <name type="scientific">Pandoravirus quercus</name>
    <dbReference type="NCBI Taxonomy" id="2107709"/>
    <lineage>
        <taxon>Viruses</taxon>
        <taxon>Pandoravirus</taxon>
    </lineage>
</organism>
<reference evidence="1" key="1">
    <citation type="journal article" date="2018" name="Nat. Commun.">
        <title>Diversity and evolution of the emerging Pandoraviridae family.</title>
        <authorList>
            <person name="Legendre M."/>
            <person name="Fabre E."/>
            <person name="Poirot O."/>
            <person name="Jeudy S."/>
            <person name="Lartigue A."/>
            <person name="Alempic J.M."/>
            <person name="Beucher L."/>
            <person name="Philippe N."/>
            <person name="Bertaux L."/>
            <person name="Christo-Foroux E."/>
            <person name="Labadie K."/>
            <person name="Coute Y."/>
            <person name="Abergel C."/>
            <person name="Claverie J.M."/>
        </authorList>
    </citation>
    <scope>NUCLEOTIDE SEQUENCE [LARGE SCALE GENOMIC DNA]</scope>
    <source>
        <strain evidence="1">Quercus</strain>
    </source>
</reference>
<gene>
    <name evidence="1" type="ORF">pqer_cds_156</name>
</gene>
<dbReference type="GeneID" id="36843719"/>
<protein>
    <submittedName>
        <fullName evidence="1">Uncharacterized protein</fullName>
    </submittedName>
</protein>
<dbReference type="EMBL" id="MG011689">
    <property type="protein sequence ID" value="AVK74578.1"/>
    <property type="molecule type" value="Genomic_DNA"/>
</dbReference>